<gene>
    <name evidence="2" type="ORF">S03H2_17694</name>
</gene>
<evidence type="ECO:0000313" key="2">
    <source>
        <dbReference type="EMBL" id="GAH33232.1"/>
    </source>
</evidence>
<organism evidence="2">
    <name type="scientific">marine sediment metagenome</name>
    <dbReference type="NCBI Taxonomy" id="412755"/>
    <lineage>
        <taxon>unclassified sequences</taxon>
        <taxon>metagenomes</taxon>
        <taxon>ecological metagenomes</taxon>
    </lineage>
</organism>
<reference evidence="2" key="1">
    <citation type="journal article" date="2014" name="Front. Microbiol.">
        <title>High frequency of phylogenetically diverse reductive dehalogenase-homologous genes in deep subseafloor sedimentary metagenomes.</title>
        <authorList>
            <person name="Kawai M."/>
            <person name="Futagami T."/>
            <person name="Toyoda A."/>
            <person name="Takaki Y."/>
            <person name="Nishi S."/>
            <person name="Hori S."/>
            <person name="Arai W."/>
            <person name="Tsubouchi T."/>
            <person name="Morono Y."/>
            <person name="Uchiyama I."/>
            <person name="Ito T."/>
            <person name="Fujiyama A."/>
            <person name="Inagaki F."/>
            <person name="Takami H."/>
        </authorList>
    </citation>
    <scope>NUCLEOTIDE SEQUENCE</scope>
    <source>
        <strain evidence="2">Expedition CK06-06</strain>
    </source>
</reference>
<dbReference type="AlphaFoldDB" id="X1EKV9"/>
<feature type="non-terminal residue" evidence="2">
    <location>
        <position position="218"/>
    </location>
</feature>
<sequence length="218" mass="25712">MRRTPKKEKLLYLDLRGLEGEDRTDSLLNEQKAVYILQESYLKTAHSSFISVEFAQQKDLVPLEEIMDCKDAGIKHQRVGVGLEEKFKTDIRQRLFYKGKQKDKRDILYIDGKDLDRYRITYKNEKYLRENFKSLLKGDEIVYFNKDYFSASVKMLWRQTADRPIASIDVARTAFANTLQVGVIKPSYDKSYSYLYILSIFNFTHLTGLYRRLVQEEG</sequence>
<proteinExistence type="predicted"/>
<name>X1EKV9_9ZZZZ</name>
<dbReference type="Pfam" id="PF12950">
    <property type="entry name" value="TaqI_C"/>
    <property type="match status" value="1"/>
</dbReference>
<comment type="caution">
    <text evidence="2">The sequence shown here is derived from an EMBL/GenBank/DDBJ whole genome shotgun (WGS) entry which is preliminary data.</text>
</comment>
<evidence type="ECO:0000259" key="1">
    <source>
        <dbReference type="Pfam" id="PF12950"/>
    </source>
</evidence>
<feature type="domain" description="TaqI-like C-terminal specificity" evidence="1">
    <location>
        <begin position="109"/>
        <end position="210"/>
    </location>
</feature>
<dbReference type="EMBL" id="BARU01009142">
    <property type="protein sequence ID" value="GAH33232.1"/>
    <property type="molecule type" value="Genomic_DNA"/>
</dbReference>
<dbReference type="InterPro" id="IPR025931">
    <property type="entry name" value="TaqI_C"/>
</dbReference>
<protein>
    <recommendedName>
        <fullName evidence="1">TaqI-like C-terminal specificity domain-containing protein</fullName>
    </recommendedName>
</protein>
<accession>X1EKV9</accession>